<keyword evidence="2" id="KW-1185">Reference proteome</keyword>
<sequence>MTLPTSTSQPHLARNKAREGSSAAIPITCSCGHPGRVFHPLKLLNSGNGQIFVCLIGTCTSGRTTVDEIMAQKRSSTTRIGSSWAEAVRELLKPSSGSDVTTELIWTASIRPSMIPTGNFC</sequence>
<comment type="caution">
    <text evidence="1">The sequence shown here is derived from an EMBL/GenBank/DDBJ whole genome shotgun (WGS) entry which is preliminary data.</text>
</comment>
<protein>
    <submittedName>
        <fullName evidence="1">Uncharacterized protein</fullName>
    </submittedName>
</protein>
<evidence type="ECO:0000313" key="2">
    <source>
        <dbReference type="Proteomes" id="UP000298663"/>
    </source>
</evidence>
<reference evidence="1 2" key="2">
    <citation type="journal article" date="2019" name="G3 (Bethesda)">
        <title>Hybrid Assembly of the Genome of the Entomopathogenic Nematode Steinernema carpocapsae Identifies the X-Chromosome.</title>
        <authorList>
            <person name="Serra L."/>
            <person name="Macchietto M."/>
            <person name="Macias-Munoz A."/>
            <person name="McGill C.J."/>
            <person name="Rodriguez I.M."/>
            <person name="Rodriguez B."/>
            <person name="Murad R."/>
            <person name="Mortazavi A."/>
        </authorList>
    </citation>
    <scope>NUCLEOTIDE SEQUENCE [LARGE SCALE GENOMIC DNA]</scope>
    <source>
        <strain evidence="1 2">ALL</strain>
    </source>
</reference>
<dbReference type="AlphaFoldDB" id="A0A4U5MKV7"/>
<dbReference type="EMBL" id="AZBU02000007">
    <property type="protein sequence ID" value="TKR69942.1"/>
    <property type="molecule type" value="Genomic_DNA"/>
</dbReference>
<gene>
    <name evidence="1" type="ORF">L596_022025</name>
</gene>
<dbReference type="Proteomes" id="UP000298663">
    <property type="component" value="Unassembled WGS sequence"/>
</dbReference>
<organism evidence="1 2">
    <name type="scientific">Steinernema carpocapsae</name>
    <name type="common">Entomopathogenic nematode</name>
    <dbReference type="NCBI Taxonomy" id="34508"/>
    <lineage>
        <taxon>Eukaryota</taxon>
        <taxon>Metazoa</taxon>
        <taxon>Ecdysozoa</taxon>
        <taxon>Nematoda</taxon>
        <taxon>Chromadorea</taxon>
        <taxon>Rhabditida</taxon>
        <taxon>Tylenchina</taxon>
        <taxon>Panagrolaimomorpha</taxon>
        <taxon>Strongyloidoidea</taxon>
        <taxon>Steinernematidae</taxon>
        <taxon>Steinernema</taxon>
    </lineage>
</organism>
<name>A0A4U5MKV7_STECR</name>
<proteinExistence type="predicted"/>
<evidence type="ECO:0000313" key="1">
    <source>
        <dbReference type="EMBL" id="TKR69942.1"/>
    </source>
</evidence>
<accession>A0A4U5MKV7</accession>
<reference evidence="1 2" key="1">
    <citation type="journal article" date="2015" name="Genome Biol.">
        <title>Comparative genomics of Steinernema reveals deeply conserved gene regulatory networks.</title>
        <authorList>
            <person name="Dillman A.R."/>
            <person name="Macchietto M."/>
            <person name="Porter C.F."/>
            <person name="Rogers A."/>
            <person name="Williams B."/>
            <person name="Antoshechkin I."/>
            <person name="Lee M.M."/>
            <person name="Goodwin Z."/>
            <person name="Lu X."/>
            <person name="Lewis E.E."/>
            <person name="Goodrich-Blair H."/>
            <person name="Stock S.P."/>
            <person name="Adams B.J."/>
            <person name="Sternberg P.W."/>
            <person name="Mortazavi A."/>
        </authorList>
    </citation>
    <scope>NUCLEOTIDE SEQUENCE [LARGE SCALE GENOMIC DNA]</scope>
    <source>
        <strain evidence="1 2">ALL</strain>
    </source>
</reference>